<accession>A0AAN8U8V7</accession>
<evidence type="ECO:0000313" key="2">
    <source>
        <dbReference type="Proteomes" id="UP001371456"/>
    </source>
</evidence>
<evidence type="ECO:0000313" key="1">
    <source>
        <dbReference type="EMBL" id="KAK6798037.1"/>
    </source>
</evidence>
<keyword evidence="2" id="KW-1185">Reference proteome</keyword>
<comment type="caution">
    <text evidence="1">The sequence shown here is derived from an EMBL/GenBank/DDBJ whole genome shotgun (WGS) entry which is preliminary data.</text>
</comment>
<reference evidence="1 2" key="1">
    <citation type="submission" date="2024-02" db="EMBL/GenBank/DDBJ databases">
        <title>de novo genome assembly of Solanum bulbocastanum strain 11H21.</title>
        <authorList>
            <person name="Hosaka A.J."/>
        </authorList>
    </citation>
    <scope>NUCLEOTIDE SEQUENCE [LARGE SCALE GENOMIC DNA]</scope>
    <source>
        <tissue evidence="1">Young leaves</tissue>
    </source>
</reference>
<protein>
    <submittedName>
        <fullName evidence="1">Uncharacterized protein</fullName>
    </submittedName>
</protein>
<dbReference type="EMBL" id="JBANQN010000002">
    <property type="protein sequence ID" value="KAK6798037.1"/>
    <property type="molecule type" value="Genomic_DNA"/>
</dbReference>
<name>A0AAN8U8V7_SOLBU</name>
<organism evidence="1 2">
    <name type="scientific">Solanum bulbocastanum</name>
    <name type="common">Wild potato</name>
    <dbReference type="NCBI Taxonomy" id="147425"/>
    <lineage>
        <taxon>Eukaryota</taxon>
        <taxon>Viridiplantae</taxon>
        <taxon>Streptophyta</taxon>
        <taxon>Embryophyta</taxon>
        <taxon>Tracheophyta</taxon>
        <taxon>Spermatophyta</taxon>
        <taxon>Magnoliopsida</taxon>
        <taxon>eudicotyledons</taxon>
        <taxon>Gunneridae</taxon>
        <taxon>Pentapetalae</taxon>
        <taxon>asterids</taxon>
        <taxon>lamiids</taxon>
        <taxon>Solanales</taxon>
        <taxon>Solanaceae</taxon>
        <taxon>Solanoideae</taxon>
        <taxon>Solaneae</taxon>
        <taxon>Solanum</taxon>
    </lineage>
</organism>
<sequence length="14" mass="1717">MLKYSEKRGDKNTF</sequence>
<dbReference type="Proteomes" id="UP001371456">
    <property type="component" value="Unassembled WGS sequence"/>
</dbReference>
<gene>
    <name evidence="1" type="ORF">RDI58_005739</name>
</gene>
<proteinExistence type="predicted"/>